<evidence type="ECO:0000313" key="1">
    <source>
        <dbReference type="EMBL" id="MCI32007.1"/>
    </source>
</evidence>
<proteinExistence type="predicted"/>
<evidence type="ECO:0000313" key="2">
    <source>
        <dbReference type="Proteomes" id="UP000265520"/>
    </source>
</evidence>
<dbReference type="EMBL" id="LXQA010191919">
    <property type="protein sequence ID" value="MCI32007.1"/>
    <property type="molecule type" value="Genomic_DNA"/>
</dbReference>
<comment type="caution">
    <text evidence="1">The sequence shown here is derived from an EMBL/GenBank/DDBJ whole genome shotgun (WGS) entry which is preliminary data.</text>
</comment>
<protein>
    <submittedName>
        <fullName evidence="1">Uncharacterized protein</fullName>
    </submittedName>
</protein>
<accession>A0A392R6Z2</accession>
<name>A0A392R6Z2_9FABA</name>
<reference evidence="1 2" key="1">
    <citation type="journal article" date="2018" name="Front. Plant Sci.">
        <title>Red Clover (Trifolium pratense) and Zigzag Clover (T. medium) - A Picture of Genomic Similarities and Differences.</title>
        <authorList>
            <person name="Dluhosova J."/>
            <person name="Istvanek J."/>
            <person name="Nedelnik J."/>
            <person name="Repkova J."/>
        </authorList>
    </citation>
    <scope>NUCLEOTIDE SEQUENCE [LARGE SCALE GENOMIC DNA]</scope>
    <source>
        <strain evidence="2">cv. 10/8</strain>
        <tissue evidence="1">Leaf</tissue>
    </source>
</reference>
<sequence>MDFPRTLTPNKNSSPYNKLAYATSVLLDSDPNALTEKNKSVNHKRDFI</sequence>
<organism evidence="1 2">
    <name type="scientific">Trifolium medium</name>
    <dbReference type="NCBI Taxonomy" id="97028"/>
    <lineage>
        <taxon>Eukaryota</taxon>
        <taxon>Viridiplantae</taxon>
        <taxon>Streptophyta</taxon>
        <taxon>Embryophyta</taxon>
        <taxon>Tracheophyta</taxon>
        <taxon>Spermatophyta</taxon>
        <taxon>Magnoliopsida</taxon>
        <taxon>eudicotyledons</taxon>
        <taxon>Gunneridae</taxon>
        <taxon>Pentapetalae</taxon>
        <taxon>rosids</taxon>
        <taxon>fabids</taxon>
        <taxon>Fabales</taxon>
        <taxon>Fabaceae</taxon>
        <taxon>Papilionoideae</taxon>
        <taxon>50 kb inversion clade</taxon>
        <taxon>NPAAA clade</taxon>
        <taxon>Hologalegina</taxon>
        <taxon>IRL clade</taxon>
        <taxon>Trifolieae</taxon>
        <taxon>Trifolium</taxon>
    </lineage>
</organism>
<dbReference type="AlphaFoldDB" id="A0A392R6Z2"/>
<keyword evidence="2" id="KW-1185">Reference proteome</keyword>
<feature type="non-terminal residue" evidence="1">
    <location>
        <position position="48"/>
    </location>
</feature>
<dbReference type="Proteomes" id="UP000265520">
    <property type="component" value="Unassembled WGS sequence"/>
</dbReference>